<name>A0A9D2KXU6_9LACT</name>
<protein>
    <recommendedName>
        <fullName evidence="1">CAP-associated domain-containing protein</fullName>
    </recommendedName>
</protein>
<evidence type="ECO:0000313" key="3">
    <source>
        <dbReference type="Proteomes" id="UP000886856"/>
    </source>
</evidence>
<dbReference type="Proteomes" id="UP000886856">
    <property type="component" value="Unassembled WGS sequence"/>
</dbReference>
<dbReference type="Pfam" id="PF14504">
    <property type="entry name" value="CAP_assoc_N"/>
    <property type="match status" value="1"/>
</dbReference>
<comment type="caution">
    <text evidence="2">The sequence shown here is derived from an EMBL/GenBank/DDBJ whole genome shotgun (WGS) entry which is preliminary data.</text>
</comment>
<dbReference type="EMBL" id="DWYW01000173">
    <property type="protein sequence ID" value="HJA90614.1"/>
    <property type="molecule type" value="Genomic_DNA"/>
</dbReference>
<sequence>MIKRFIASLLFFLLALYYIPIFISSPDYSQPKVEMNQQTMSLEIDGVYPLPVSGYEHYLGQSVADYQSRYGDPEHMITSEQDPQTSWWSYLENSHEYVQIEVNNQEIQSIFVLGDAINTGSLKIGMSRENVLDETQLGEQFMFSHSDRMYRLTLSKRNMELFPLVEFDNQSFAILYFYPDRDEIYAIRYLTYEKILGLNYYFIEEMNSDEEGISIKNRNRLANDQINQAMLEEYINVLRLNANLAPYPHIDEGRSIVNDLLRDDTIDFQSYKELTSYRHPEFPDQAFKLKYMSGTQVFDPAMKFGLFYSTKENQRIVLNENNQDMSIAIKDDNLLLFVNESK</sequence>
<feature type="domain" description="CAP-associated" evidence="1">
    <location>
        <begin position="59"/>
        <end position="201"/>
    </location>
</feature>
<gene>
    <name evidence="2" type="ORF">H9948_07485</name>
</gene>
<dbReference type="InterPro" id="IPR029410">
    <property type="entry name" value="CAP_assoc"/>
</dbReference>
<reference evidence="2" key="2">
    <citation type="submission" date="2021-04" db="EMBL/GenBank/DDBJ databases">
        <authorList>
            <person name="Gilroy R."/>
        </authorList>
    </citation>
    <scope>NUCLEOTIDE SEQUENCE</scope>
    <source>
        <strain evidence="2">CHK171-505</strain>
    </source>
</reference>
<reference evidence="2" key="1">
    <citation type="journal article" date="2021" name="PeerJ">
        <title>Extensive microbial diversity within the chicken gut microbiome revealed by metagenomics and culture.</title>
        <authorList>
            <person name="Gilroy R."/>
            <person name="Ravi A."/>
            <person name="Getino M."/>
            <person name="Pursley I."/>
            <person name="Horton D.L."/>
            <person name="Alikhan N.F."/>
            <person name="Baker D."/>
            <person name="Gharbi K."/>
            <person name="Hall N."/>
            <person name="Watson M."/>
            <person name="Adriaenssens E.M."/>
            <person name="Foster-Nyarko E."/>
            <person name="Jarju S."/>
            <person name="Secka A."/>
            <person name="Antonio M."/>
            <person name="Oren A."/>
            <person name="Chaudhuri R.R."/>
            <person name="La Ragione R."/>
            <person name="Hildebrand F."/>
            <person name="Pallen M.J."/>
        </authorList>
    </citation>
    <scope>NUCLEOTIDE SEQUENCE</scope>
    <source>
        <strain evidence="2">CHK171-505</strain>
    </source>
</reference>
<accession>A0A9D2KXU6</accession>
<evidence type="ECO:0000259" key="1">
    <source>
        <dbReference type="Pfam" id="PF14504"/>
    </source>
</evidence>
<dbReference type="AlphaFoldDB" id="A0A9D2KXU6"/>
<proteinExistence type="predicted"/>
<evidence type="ECO:0000313" key="2">
    <source>
        <dbReference type="EMBL" id="HJA90614.1"/>
    </source>
</evidence>
<dbReference type="InterPro" id="IPR035940">
    <property type="entry name" value="CAP_sf"/>
</dbReference>
<organism evidence="2 3">
    <name type="scientific">Candidatus Jeotgalibaca merdavium</name>
    <dbReference type="NCBI Taxonomy" id="2838627"/>
    <lineage>
        <taxon>Bacteria</taxon>
        <taxon>Bacillati</taxon>
        <taxon>Bacillota</taxon>
        <taxon>Bacilli</taxon>
        <taxon>Lactobacillales</taxon>
        <taxon>Carnobacteriaceae</taxon>
        <taxon>Jeotgalibaca</taxon>
    </lineage>
</organism>
<dbReference type="Gene3D" id="3.40.33.10">
    <property type="entry name" value="CAP"/>
    <property type="match status" value="1"/>
</dbReference>